<dbReference type="InterPro" id="IPR027417">
    <property type="entry name" value="P-loop_NTPase"/>
</dbReference>
<dbReference type="Pfam" id="PF13558">
    <property type="entry name" value="SbcC_Walker_B"/>
    <property type="match status" value="1"/>
</dbReference>
<dbReference type="EMBL" id="CZAL01000016">
    <property type="protein sequence ID" value="CUP76698.1"/>
    <property type="molecule type" value="Genomic_DNA"/>
</dbReference>
<dbReference type="Gene3D" id="3.40.50.300">
    <property type="entry name" value="P-loop containing nucleotide triphosphate hydrolases"/>
    <property type="match status" value="2"/>
</dbReference>
<name>A0A174R0N1_9FIRM</name>
<sequence>MKPKKLVISAFGPYADRMELDFERLGGGGLYLITGDTGAGKTTIFDAITFALYGEASGEVRKGEMFRSKYAKPEVRTFVELTFTYQGKDYTVKRNPEYLRPKDRGQGMTMEKANAELIFPDERQPVTKISEVTKAVTELLGLDQRQFRQIAMIAQGDFQKLLLAGTADRSEIFRKMFHTEIYQELQNRLREEAKARWKTYDEKKRSISQYLDNVVCPEDARWKKEFDRLKKENFNGQVMRGMELLAQCIEWDEEQLRMLKEEQRALYGEIEKKNQLLGKIKERQTRQAEKEQKENERKLLLPEVEEKKKKSEQAEKEAGICEKLEEQIREEKACLELLRKMKQEQEAMTQLQKELQETAEAKGKLQEEQENAKKELEQQKARKEKLSGTEVELARTEQKETYAAEQVQQLSAYCEEIGKTADEEAAKKEEENALCEKIKETEQAAGKAAEEAEKLAGQDKVCEKLQEEKENVRRKIFTLAEAKKQLEKTTDEALQLAGQLKQLQREEEKLQADRTATAEQMAKRSSAALQQEKFRQERETLENLLKSWEWACKELEEKQSAYRDGIQKRDNLRKTYQAMESLFLDAQAGILAEKLTEGEPCPVCGAIHHPQPAKRAEHTPDKATLDQKKEELREQEETAAGQSEAAGNCSRRVKELREQLTACLLKKMPHEREEKQGNGLTETDKESSFQEENETQRFLPMSDSLFCQEAVKKAEQLQEEESKQKVRQTEYAELEKTQTRQQENLETLKKAIAGAQADLGRAEGTQKALEEQLNKEIAEAEKEPGVEEVTASAERKGSAEKKGAAEDRDYAETDDRNFLVGQIEKVLSFWENRQKQCGEEFAAAQAKMKRRAECIALQKEAESSQKKDHEQLQRVRSCLEVLQSDRKRWNEKEEKLLETLEQQRKEIKSADQFENIAEISFTEKQFLEILTDTEKQLWVRSMQEQRYWKEKQETLEKQKRNLLAQKEELQRIQLEIQAETQKIEQKEKTIREKELLEAKRKAEQKALQERIQEKETKLAGKEEKELLEHIKGWETQKEQRKAAQKTAKEELDAVQKNLTEVQAALAAIQTLEAADEEADLQGQQLPSETELQENLEMLSGRKQELDQRYNEQYHAANTNQNVYQAVQTQQSQMQEVEEEYKWVNALADTATGNVTGKRKIDLETYAQMAYFDRILRKANVRFLTMSQGQYELKRQEDGGNIKSKAGLELNVIDHYNGTERSVRTLSGGESFQASLSLALGLSDEIQSYAGGIQLDSMFVDEGFGSLDAESLNQAVKALEGLAEGNCLVGIISHVPELKDRIEKKIVVTKNRSRDGVGSRAVIE</sequence>
<feature type="region of interest" description="Disordered" evidence="5">
    <location>
        <begin position="358"/>
        <end position="392"/>
    </location>
</feature>
<feature type="coiled-coil region" evidence="4">
    <location>
        <begin position="438"/>
        <end position="558"/>
    </location>
</feature>
<dbReference type="PANTHER" id="PTHR32114">
    <property type="entry name" value="ABC TRANSPORTER ABCH.3"/>
    <property type="match status" value="1"/>
</dbReference>
<evidence type="ECO:0000313" key="6">
    <source>
        <dbReference type="EMBL" id="CUP76698.1"/>
    </source>
</evidence>
<dbReference type="GO" id="GO:0006302">
    <property type="term" value="P:double-strand break repair"/>
    <property type="evidence" value="ECO:0007669"/>
    <property type="project" value="InterPro"/>
</dbReference>
<accession>A0A174R0N1</accession>
<evidence type="ECO:0000256" key="1">
    <source>
        <dbReference type="ARBA" id="ARBA00006930"/>
    </source>
</evidence>
<evidence type="ECO:0000256" key="3">
    <source>
        <dbReference type="ARBA" id="ARBA00013368"/>
    </source>
</evidence>
<keyword evidence="4" id="KW-0175">Coiled coil</keyword>
<dbReference type="SUPFAM" id="SSF52540">
    <property type="entry name" value="P-loop containing nucleoside triphosphate hydrolases"/>
    <property type="match status" value="1"/>
</dbReference>
<protein>
    <recommendedName>
        <fullName evidence="3">Nuclease SbcCD subunit C</fullName>
    </recommendedName>
</protein>
<evidence type="ECO:0000256" key="4">
    <source>
        <dbReference type="SAM" id="Coils"/>
    </source>
</evidence>
<feature type="compositionally biased region" description="Basic and acidic residues" evidence="5">
    <location>
        <begin position="793"/>
        <end position="809"/>
    </location>
</feature>
<reference evidence="6 7" key="1">
    <citation type="submission" date="2015-09" db="EMBL/GenBank/DDBJ databases">
        <authorList>
            <consortium name="Pathogen Informatics"/>
        </authorList>
    </citation>
    <scope>NUCLEOTIDE SEQUENCE [LARGE SCALE GENOMIC DNA]</scope>
    <source>
        <strain evidence="6 7">2789STDY5834885</strain>
    </source>
</reference>
<dbReference type="PANTHER" id="PTHR32114:SF2">
    <property type="entry name" value="ABC TRANSPORTER ABCH.3"/>
    <property type="match status" value="1"/>
</dbReference>
<dbReference type="GO" id="GO:0016887">
    <property type="term" value="F:ATP hydrolysis activity"/>
    <property type="evidence" value="ECO:0007669"/>
    <property type="project" value="InterPro"/>
</dbReference>
<dbReference type="RefSeq" id="WP_055267618.1">
    <property type="nucleotide sequence ID" value="NZ_CZAL01000016.1"/>
</dbReference>
<feature type="region of interest" description="Disordered" evidence="5">
    <location>
        <begin position="778"/>
        <end position="809"/>
    </location>
</feature>
<dbReference type="Proteomes" id="UP000095709">
    <property type="component" value="Unassembled WGS sequence"/>
</dbReference>
<evidence type="ECO:0000313" key="7">
    <source>
        <dbReference type="Proteomes" id="UP000095709"/>
    </source>
</evidence>
<gene>
    <name evidence="6" type="primary">sbcC</name>
    <name evidence="6" type="ORF">ERS852498_02773</name>
</gene>
<feature type="region of interest" description="Disordered" evidence="5">
    <location>
        <begin position="629"/>
        <end position="651"/>
    </location>
</feature>
<feature type="coiled-coil region" evidence="4">
    <location>
        <begin position="879"/>
        <end position="910"/>
    </location>
</feature>
<organism evidence="6 7">
    <name type="scientific">Fusicatenibacter saccharivorans</name>
    <dbReference type="NCBI Taxonomy" id="1150298"/>
    <lineage>
        <taxon>Bacteria</taxon>
        <taxon>Bacillati</taxon>
        <taxon>Bacillota</taxon>
        <taxon>Clostridia</taxon>
        <taxon>Lachnospirales</taxon>
        <taxon>Lachnospiraceae</taxon>
        <taxon>Fusicatenibacter</taxon>
    </lineage>
</organism>
<proteinExistence type="inferred from homology"/>
<evidence type="ECO:0000256" key="5">
    <source>
        <dbReference type="SAM" id="MobiDB-lite"/>
    </source>
</evidence>
<feature type="compositionally biased region" description="Basic and acidic residues" evidence="5">
    <location>
        <begin position="668"/>
        <end position="688"/>
    </location>
</feature>
<comment type="subunit">
    <text evidence="2">Heterodimer of SbcC and SbcD.</text>
</comment>
<feature type="coiled-coil region" evidence="4">
    <location>
        <begin position="1088"/>
        <end position="1139"/>
    </location>
</feature>
<comment type="similarity">
    <text evidence="1">Belongs to the SMC family. SbcC subfamily.</text>
</comment>
<evidence type="ECO:0000256" key="2">
    <source>
        <dbReference type="ARBA" id="ARBA00011322"/>
    </source>
</evidence>
<feature type="region of interest" description="Disordered" evidence="5">
    <location>
        <begin position="667"/>
        <end position="702"/>
    </location>
</feature>
<feature type="coiled-coil region" evidence="4">
    <location>
        <begin position="948"/>
        <end position="1064"/>
    </location>
</feature>